<dbReference type="HOGENOM" id="CLU_084128_0_0_5"/>
<name>K9D596_SPHYA</name>
<organism evidence="1 2">
    <name type="scientific">Sphingobium yanoikuyae ATCC 51230</name>
    <dbReference type="NCBI Taxonomy" id="883163"/>
    <lineage>
        <taxon>Bacteria</taxon>
        <taxon>Pseudomonadati</taxon>
        <taxon>Pseudomonadota</taxon>
        <taxon>Alphaproteobacteria</taxon>
        <taxon>Sphingomonadales</taxon>
        <taxon>Sphingomonadaceae</taxon>
        <taxon>Sphingobium</taxon>
    </lineage>
</organism>
<proteinExistence type="predicted"/>
<gene>
    <name evidence="1" type="ORF">HMPREF9718_03264</name>
</gene>
<dbReference type="AlphaFoldDB" id="K9D596"/>
<accession>K9D596</accession>
<reference evidence="1 2" key="1">
    <citation type="submission" date="2012-09" db="EMBL/GenBank/DDBJ databases">
        <title>The Genome Sequence of Sphingobium yanoikuyae ATCC 51230.</title>
        <authorList>
            <consortium name="The Broad Institute Genome Sequencing Platform"/>
            <person name="Earl A."/>
            <person name="Ward D."/>
            <person name="Feldgarden M."/>
            <person name="Gevers D."/>
            <person name="Huys G."/>
            <person name="Walker B."/>
            <person name="Young S.K."/>
            <person name="Zeng Q."/>
            <person name="Gargeya S."/>
            <person name="Fitzgerald M."/>
            <person name="Haas B."/>
            <person name="Abouelleil A."/>
            <person name="Alvarado L."/>
            <person name="Arachchi H.M."/>
            <person name="Berlin A.M."/>
            <person name="Chapman S.B."/>
            <person name="Goldberg J."/>
            <person name="Griggs A."/>
            <person name="Gujja S."/>
            <person name="Hansen M."/>
            <person name="Howarth C."/>
            <person name="Imamovic A."/>
            <person name="Larimer J."/>
            <person name="McCowen C."/>
            <person name="Montmayeur A."/>
            <person name="Murphy C."/>
            <person name="Neiman D."/>
            <person name="Pearson M."/>
            <person name="Priest M."/>
            <person name="Roberts A."/>
            <person name="Saif S."/>
            <person name="Shea T."/>
            <person name="Sisk P."/>
            <person name="Sykes S."/>
            <person name="Wortman J."/>
            <person name="Nusbaum C."/>
            <person name="Birren B."/>
        </authorList>
    </citation>
    <scope>NUCLEOTIDE SEQUENCE [LARGE SCALE GENOMIC DNA]</scope>
    <source>
        <strain evidence="1 2">ATCC 51230</strain>
    </source>
</reference>
<dbReference type="Proteomes" id="UP000009887">
    <property type="component" value="Unassembled WGS sequence"/>
</dbReference>
<dbReference type="InterPro" id="IPR036514">
    <property type="entry name" value="SGNH_hydro_sf"/>
</dbReference>
<comment type="caution">
    <text evidence="1">The sequence shown here is derived from an EMBL/GenBank/DDBJ whole genome shotgun (WGS) entry which is preliminary data.</text>
</comment>
<dbReference type="RefSeq" id="WP_004210775.1">
    <property type="nucleotide sequence ID" value="NZ_JH992904.1"/>
</dbReference>
<dbReference type="Gene3D" id="3.40.50.1110">
    <property type="entry name" value="SGNH hydrolase"/>
    <property type="match status" value="1"/>
</dbReference>
<dbReference type="SUPFAM" id="SSF52266">
    <property type="entry name" value="SGNH hydrolase"/>
    <property type="match status" value="1"/>
</dbReference>
<dbReference type="EMBL" id="AGZU01000009">
    <property type="protein sequence ID" value="EKU74147.1"/>
    <property type="molecule type" value="Genomic_DNA"/>
</dbReference>
<dbReference type="GO" id="GO:0016788">
    <property type="term" value="F:hydrolase activity, acting on ester bonds"/>
    <property type="evidence" value="ECO:0007669"/>
    <property type="project" value="UniProtKB-ARBA"/>
</dbReference>
<evidence type="ECO:0008006" key="3">
    <source>
        <dbReference type="Google" id="ProtNLM"/>
    </source>
</evidence>
<keyword evidence="2" id="KW-1185">Reference proteome</keyword>
<sequence length="224" mass="25419">MTELLFLGDSHMNCLAKPITEGRLRGYDCRIVQVPGATAVGLRHPKSKTQALQRFRDVLLPFRPDCIPVFQIGEVDCGFVIWVRAQRHGESVQQQLDASLAAYLNFLSEMQSAGYCRQIVTSATLPTIDDNPATMGEVHILRQEVQATQRERTDLTLTYNDRLQQGCRARGIDFLDIAELMLDPQTRLIRDDLKNPNLGDHHIHPDRGADLWISSLLRFLNMRP</sequence>
<evidence type="ECO:0000313" key="2">
    <source>
        <dbReference type="Proteomes" id="UP000009887"/>
    </source>
</evidence>
<protein>
    <recommendedName>
        <fullName evidence="3">SGNH hydrolase-type esterase domain-containing protein</fullName>
    </recommendedName>
</protein>
<evidence type="ECO:0000313" key="1">
    <source>
        <dbReference type="EMBL" id="EKU74147.1"/>
    </source>
</evidence>